<feature type="compositionally biased region" description="Basic and acidic residues" evidence="1">
    <location>
        <begin position="21"/>
        <end position="43"/>
    </location>
</feature>
<name>A0ABR3LSP1_9TELE</name>
<proteinExistence type="predicted"/>
<sequence>MSQADFLWVSCGGGVTSFASDQERFHPSGPALRERRISSDRRLSSGSYVRPSVNKRRQTSRNSSRFPALFRYLGLRGEAYVNTSAIPEIPKPALIRNSSQTQTLMGALCKSRPLSA</sequence>
<comment type="caution">
    <text evidence="2">The sequence shown here is derived from an EMBL/GenBank/DDBJ whole genome shotgun (WGS) entry which is preliminary data.</text>
</comment>
<dbReference type="EMBL" id="JAYMGO010000020">
    <property type="protein sequence ID" value="KAL1254784.1"/>
    <property type="molecule type" value="Genomic_DNA"/>
</dbReference>
<gene>
    <name evidence="2" type="ORF">QQF64_017013</name>
</gene>
<evidence type="ECO:0000313" key="2">
    <source>
        <dbReference type="EMBL" id="KAL1254784.1"/>
    </source>
</evidence>
<evidence type="ECO:0000256" key="1">
    <source>
        <dbReference type="SAM" id="MobiDB-lite"/>
    </source>
</evidence>
<evidence type="ECO:0000313" key="3">
    <source>
        <dbReference type="Proteomes" id="UP001558613"/>
    </source>
</evidence>
<protein>
    <submittedName>
        <fullName evidence="2">Uncharacterized protein</fullName>
    </submittedName>
</protein>
<dbReference type="Proteomes" id="UP001558613">
    <property type="component" value="Unassembled WGS sequence"/>
</dbReference>
<keyword evidence="3" id="KW-1185">Reference proteome</keyword>
<reference evidence="2 3" key="1">
    <citation type="submission" date="2023-09" db="EMBL/GenBank/DDBJ databases">
        <authorList>
            <person name="Wang M."/>
        </authorList>
    </citation>
    <scope>NUCLEOTIDE SEQUENCE [LARGE SCALE GENOMIC DNA]</scope>
    <source>
        <strain evidence="2">GT-2023</strain>
        <tissue evidence="2">Liver</tissue>
    </source>
</reference>
<feature type="region of interest" description="Disordered" evidence="1">
    <location>
        <begin position="20"/>
        <end position="63"/>
    </location>
</feature>
<organism evidence="2 3">
    <name type="scientific">Cirrhinus molitorella</name>
    <name type="common">mud carp</name>
    <dbReference type="NCBI Taxonomy" id="172907"/>
    <lineage>
        <taxon>Eukaryota</taxon>
        <taxon>Metazoa</taxon>
        <taxon>Chordata</taxon>
        <taxon>Craniata</taxon>
        <taxon>Vertebrata</taxon>
        <taxon>Euteleostomi</taxon>
        <taxon>Actinopterygii</taxon>
        <taxon>Neopterygii</taxon>
        <taxon>Teleostei</taxon>
        <taxon>Ostariophysi</taxon>
        <taxon>Cypriniformes</taxon>
        <taxon>Cyprinidae</taxon>
        <taxon>Labeoninae</taxon>
        <taxon>Labeonini</taxon>
        <taxon>Cirrhinus</taxon>
    </lineage>
</organism>
<accession>A0ABR3LSP1</accession>